<evidence type="ECO:0000256" key="1">
    <source>
        <dbReference type="ARBA" id="ARBA00007613"/>
    </source>
</evidence>
<comment type="similarity">
    <text evidence="1 2">Belongs to the outer membrane factor (OMF) (TC 1.B.17) family.</text>
</comment>
<dbReference type="PANTHER" id="PTHR30203">
    <property type="entry name" value="OUTER MEMBRANE CATION EFFLUX PROTEIN"/>
    <property type="match status" value="1"/>
</dbReference>
<organism evidence="4 5">
    <name type="scientific">Sphingomonas liriopis</name>
    <dbReference type="NCBI Taxonomy" id="2949094"/>
    <lineage>
        <taxon>Bacteria</taxon>
        <taxon>Pseudomonadati</taxon>
        <taxon>Pseudomonadota</taxon>
        <taxon>Alphaproteobacteria</taxon>
        <taxon>Sphingomonadales</taxon>
        <taxon>Sphingomonadaceae</taxon>
        <taxon>Sphingomonas</taxon>
    </lineage>
</organism>
<sequence>MRVHAEARRRGEDARAAAQPPLENPADDEATAEAKSTTPPRLRAPARTHISLSPRPPVGCHAKTQRREEVSPSATEPRPNSVDDDGAAGAAGAPSSRLRVFARTTLLSLTLAACIGPRPPAPAASAVVAPPAWRTALGQGQPIRADWWNAFGDPVLTDLVARALANNVDLAAAASRIDEARAAARLAAAQRTPTLGGTLPGTTGQTVSPFGTPSDALGAQPAITASYDLDLFGRLRQASRAAQAQLLASEAARDTVRLAIASGVATNYITLRALDLRLDVARQTLAARTEALRIARRRAEAGYTSNLELRQAEAEYRATQQLVPAAELAILRQENALSLLLGTAPGPIPRGLPLDRLLAPAIPDGLPADLLRRRPDLFQAEQTLVAADRSLDSARAAMLPNLALTGSAGVVLSTALANPIAVFSLGASILSPIFDGGRLRAQSDIATARRDQAAFAYRRTALVAFQEVDNALAGVQRSAEQATALGLQVDALAAALRNASNRYRAGYTSYIEQLDAQRGLLTAELALVQARADRLAAYAALYQAMGGGWTREDVAATTR</sequence>
<dbReference type="SUPFAM" id="SSF56954">
    <property type="entry name" value="Outer membrane efflux proteins (OEP)"/>
    <property type="match status" value="1"/>
</dbReference>
<keyword evidence="5" id="KW-1185">Reference proteome</keyword>
<name>A0A9X2KQI8_9SPHN</name>
<dbReference type="Gene3D" id="1.20.1600.10">
    <property type="entry name" value="Outer membrane efflux proteins (OEP)"/>
    <property type="match status" value="1"/>
</dbReference>
<evidence type="ECO:0000256" key="3">
    <source>
        <dbReference type="SAM" id="MobiDB-lite"/>
    </source>
</evidence>
<feature type="compositionally biased region" description="Basic and acidic residues" evidence="3">
    <location>
        <begin position="1"/>
        <end position="15"/>
    </location>
</feature>
<proteinExistence type="inferred from homology"/>
<comment type="caution">
    <text evidence="4">The sequence shown here is derived from an EMBL/GenBank/DDBJ whole genome shotgun (WGS) entry which is preliminary data.</text>
</comment>
<accession>A0A9X2KQI8</accession>
<keyword evidence="2" id="KW-0564">Palmitate</keyword>
<dbReference type="GO" id="GO:0015562">
    <property type="term" value="F:efflux transmembrane transporter activity"/>
    <property type="evidence" value="ECO:0007669"/>
    <property type="project" value="InterPro"/>
</dbReference>
<dbReference type="EMBL" id="JAMLDY010000016">
    <property type="protein sequence ID" value="MCP3735789.1"/>
    <property type="molecule type" value="Genomic_DNA"/>
</dbReference>
<dbReference type="PANTHER" id="PTHR30203:SF30">
    <property type="entry name" value="OUTER MEMBRANE PROTEIN-RELATED"/>
    <property type="match status" value="1"/>
</dbReference>
<evidence type="ECO:0000256" key="2">
    <source>
        <dbReference type="RuleBase" id="RU362097"/>
    </source>
</evidence>
<keyword evidence="2" id="KW-1134">Transmembrane beta strand</keyword>
<keyword evidence="2" id="KW-0812">Transmembrane</keyword>
<dbReference type="Gene3D" id="2.20.200.10">
    <property type="entry name" value="Outer membrane efflux proteins (OEP)"/>
    <property type="match status" value="1"/>
</dbReference>
<dbReference type="GO" id="GO:0005886">
    <property type="term" value="C:plasma membrane"/>
    <property type="evidence" value="ECO:0007669"/>
    <property type="project" value="UniProtKB-SubCell"/>
</dbReference>
<protein>
    <submittedName>
        <fullName evidence="4">Efflux transporter outer membrane subunit</fullName>
    </submittedName>
</protein>
<dbReference type="InterPro" id="IPR003423">
    <property type="entry name" value="OMP_efflux"/>
</dbReference>
<evidence type="ECO:0000313" key="5">
    <source>
        <dbReference type="Proteomes" id="UP001139486"/>
    </source>
</evidence>
<feature type="region of interest" description="Disordered" evidence="3">
    <location>
        <begin position="1"/>
        <end position="94"/>
    </location>
</feature>
<reference evidence="4" key="1">
    <citation type="submission" date="2022-05" db="EMBL/GenBank/DDBJ databases">
        <title>Sphingomonas sp. strain RP10 Genome sequencing and assembly.</title>
        <authorList>
            <person name="Kim I."/>
        </authorList>
    </citation>
    <scope>NUCLEOTIDE SEQUENCE</scope>
    <source>
        <strain evidence="4">RP10</strain>
    </source>
</reference>
<evidence type="ECO:0000313" key="4">
    <source>
        <dbReference type="EMBL" id="MCP3735789.1"/>
    </source>
</evidence>
<dbReference type="Pfam" id="PF02321">
    <property type="entry name" value="OEP"/>
    <property type="match status" value="2"/>
</dbReference>
<dbReference type="Proteomes" id="UP001139486">
    <property type="component" value="Unassembled WGS sequence"/>
</dbReference>
<gene>
    <name evidence="4" type="ORF">M9979_12985</name>
</gene>
<dbReference type="InterPro" id="IPR010131">
    <property type="entry name" value="MdtP/NodT-like"/>
</dbReference>
<dbReference type="AlphaFoldDB" id="A0A9X2KQI8"/>
<keyword evidence="2" id="KW-0449">Lipoprotein</keyword>
<keyword evidence="2" id="KW-0472">Membrane</keyword>
<dbReference type="NCBIfam" id="TIGR01845">
    <property type="entry name" value="outer_NodT"/>
    <property type="match status" value="1"/>
</dbReference>
<comment type="subcellular location">
    <subcellularLocation>
        <location evidence="2">Cell membrane</location>
        <topology evidence="2">Lipid-anchor</topology>
    </subcellularLocation>
</comment>